<comment type="caution">
    <text evidence="4">The sequence shown here is derived from an EMBL/GenBank/DDBJ whole genome shotgun (WGS) entry which is preliminary data.</text>
</comment>
<evidence type="ECO:0000256" key="3">
    <source>
        <dbReference type="ARBA" id="ARBA00023002"/>
    </source>
</evidence>
<dbReference type="EMBL" id="PDNC01000028">
    <property type="protein sequence ID" value="PGH05695.1"/>
    <property type="molecule type" value="Genomic_DNA"/>
</dbReference>
<dbReference type="InterPro" id="IPR002347">
    <property type="entry name" value="SDR_fam"/>
</dbReference>
<keyword evidence="2" id="KW-0521">NADP</keyword>
<dbReference type="STRING" id="2060905.A0A2B7X9N1"/>
<protein>
    <recommendedName>
        <fullName evidence="6">WW domain-containing oxidoreductase</fullName>
    </recommendedName>
</protein>
<evidence type="ECO:0008006" key="6">
    <source>
        <dbReference type="Google" id="ProtNLM"/>
    </source>
</evidence>
<evidence type="ECO:0000256" key="2">
    <source>
        <dbReference type="ARBA" id="ARBA00022857"/>
    </source>
</evidence>
<reference evidence="4 5" key="1">
    <citation type="submission" date="2017-10" db="EMBL/GenBank/DDBJ databases">
        <title>Comparative genomics in systemic dimorphic fungi from Ajellomycetaceae.</title>
        <authorList>
            <person name="Munoz J.F."/>
            <person name="Mcewen J.G."/>
            <person name="Clay O.K."/>
            <person name="Cuomo C.A."/>
        </authorList>
    </citation>
    <scope>NUCLEOTIDE SEQUENCE [LARGE SCALE GENOMIC DNA]</scope>
    <source>
        <strain evidence="4 5">UAMH130</strain>
    </source>
</reference>
<dbReference type="Gene3D" id="3.40.50.720">
    <property type="entry name" value="NAD(P)-binding Rossmann-like Domain"/>
    <property type="match status" value="1"/>
</dbReference>
<dbReference type="GO" id="GO:0016491">
    <property type="term" value="F:oxidoreductase activity"/>
    <property type="evidence" value="ECO:0007669"/>
    <property type="project" value="UniProtKB-KW"/>
</dbReference>
<name>A0A2B7X9N1_9EURO</name>
<dbReference type="SUPFAM" id="SSF51735">
    <property type="entry name" value="NAD(P)-binding Rossmann-fold domains"/>
    <property type="match status" value="1"/>
</dbReference>
<evidence type="ECO:0000313" key="4">
    <source>
        <dbReference type="EMBL" id="PGH05695.1"/>
    </source>
</evidence>
<dbReference type="PANTHER" id="PTHR24320:SF272">
    <property type="entry name" value="NAD(P)-BINDING ROSSMANN-FOLD SUPERFAMILY PROTEIN"/>
    <property type="match status" value="1"/>
</dbReference>
<dbReference type="InterPro" id="IPR036291">
    <property type="entry name" value="NAD(P)-bd_dom_sf"/>
</dbReference>
<gene>
    <name evidence="4" type="ORF">GX51_02855</name>
</gene>
<comment type="similarity">
    <text evidence="1">Belongs to the short-chain dehydrogenases/reductases (SDR) family.</text>
</comment>
<evidence type="ECO:0000256" key="1">
    <source>
        <dbReference type="ARBA" id="ARBA00006484"/>
    </source>
</evidence>
<sequence length="334" mass="36127">MSRYAAVHANPQGVGDSRPTALQIVENEGMAGKLDGKVVVITGVSSGLGVETVRAMAATGATLYLTARDLDKAKAALSEIFNPETMHLVQMDQASLDSVRNAAKSILAKTDRVNILINNAGIMAVPDLQLTVDGYEAHFATNHLSHFLFFQLLKSAMLAGTSPEFQSRVVNMASSGHRAGGINPSDNYHYQKGDYNPSLAYVQSKTANIYMANEIERRFGSLGLHATSVHPGGIATGLGRHLPAEYLQSLYQNQDLIKMFKNPEQGAATSVWAAIGKEWEGRGGRYLSDCAEAMPGEDDMNVWSATSVSYTYSPENEARLWKDSLHMVGLSDDL</sequence>
<dbReference type="Proteomes" id="UP000224080">
    <property type="component" value="Unassembled WGS sequence"/>
</dbReference>
<dbReference type="Pfam" id="PF00106">
    <property type="entry name" value="adh_short"/>
    <property type="match status" value="1"/>
</dbReference>
<accession>A0A2B7X9N1</accession>
<organism evidence="4 5">
    <name type="scientific">Blastomyces parvus</name>
    <dbReference type="NCBI Taxonomy" id="2060905"/>
    <lineage>
        <taxon>Eukaryota</taxon>
        <taxon>Fungi</taxon>
        <taxon>Dikarya</taxon>
        <taxon>Ascomycota</taxon>
        <taxon>Pezizomycotina</taxon>
        <taxon>Eurotiomycetes</taxon>
        <taxon>Eurotiomycetidae</taxon>
        <taxon>Onygenales</taxon>
        <taxon>Ajellomycetaceae</taxon>
        <taxon>Blastomyces</taxon>
    </lineage>
</organism>
<dbReference type="PANTHER" id="PTHR24320">
    <property type="entry name" value="RETINOL DEHYDROGENASE"/>
    <property type="match status" value="1"/>
</dbReference>
<dbReference type="AlphaFoldDB" id="A0A2B7X9N1"/>
<dbReference type="PRINTS" id="PR00081">
    <property type="entry name" value="GDHRDH"/>
</dbReference>
<evidence type="ECO:0000313" key="5">
    <source>
        <dbReference type="Proteomes" id="UP000224080"/>
    </source>
</evidence>
<keyword evidence="3" id="KW-0560">Oxidoreductase</keyword>
<keyword evidence="5" id="KW-1185">Reference proteome</keyword>
<proteinExistence type="inferred from homology"/>
<dbReference type="OrthoDB" id="191139at2759"/>